<keyword evidence="2" id="KW-0732">Signal</keyword>
<dbReference type="AlphaFoldDB" id="A0A8E2F993"/>
<dbReference type="EMBL" id="KV748807">
    <property type="protein sequence ID" value="OCL12946.1"/>
    <property type="molecule type" value="Genomic_DNA"/>
</dbReference>
<keyword evidence="4" id="KW-1185">Reference proteome</keyword>
<feature type="signal peptide" evidence="2">
    <location>
        <begin position="1"/>
        <end position="20"/>
    </location>
</feature>
<protein>
    <submittedName>
        <fullName evidence="3">Uncharacterized protein</fullName>
    </submittedName>
</protein>
<dbReference type="Proteomes" id="UP000250140">
    <property type="component" value="Unassembled WGS sequence"/>
</dbReference>
<proteinExistence type="predicted"/>
<evidence type="ECO:0000256" key="2">
    <source>
        <dbReference type="SAM" id="SignalP"/>
    </source>
</evidence>
<name>A0A8E2F993_9PEZI</name>
<organism evidence="3 4">
    <name type="scientific">Glonium stellatum</name>
    <dbReference type="NCBI Taxonomy" id="574774"/>
    <lineage>
        <taxon>Eukaryota</taxon>
        <taxon>Fungi</taxon>
        <taxon>Dikarya</taxon>
        <taxon>Ascomycota</taxon>
        <taxon>Pezizomycotina</taxon>
        <taxon>Dothideomycetes</taxon>
        <taxon>Pleosporomycetidae</taxon>
        <taxon>Gloniales</taxon>
        <taxon>Gloniaceae</taxon>
        <taxon>Glonium</taxon>
    </lineage>
</organism>
<evidence type="ECO:0000256" key="1">
    <source>
        <dbReference type="SAM" id="MobiDB-lite"/>
    </source>
</evidence>
<gene>
    <name evidence="3" type="ORF">AOQ84DRAFT_372614</name>
</gene>
<feature type="region of interest" description="Disordered" evidence="1">
    <location>
        <begin position="322"/>
        <end position="341"/>
    </location>
</feature>
<accession>A0A8E2F993</accession>
<evidence type="ECO:0000313" key="3">
    <source>
        <dbReference type="EMBL" id="OCL12946.1"/>
    </source>
</evidence>
<dbReference type="OrthoDB" id="10672284at2759"/>
<feature type="compositionally biased region" description="Polar residues" evidence="1">
    <location>
        <begin position="229"/>
        <end position="245"/>
    </location>
</feature>
<feature type="chain" id="PRO_5034260188" evidence="2">
    <location>
        <begin position="21"/>
        <end position="395"/>
    </location>
</feature>
<evidence type="ECO:0000313" key="4">
    <source>
        <dbReference type="Proteomes" id="UP000250140"/>
    </source>
</evidence>
<reference evidence="3 4" key="1">
    <citation type="journal article" date="2016" name="Nat. Commun.">
        <title>Ectomycorrhizal ecology is imprinted in the genome of the dominant symbiotic fungus Cenococcum geophilum.</title>
        <authorList>
            <consortium name="DOE Joint Genome Institute"/>
            <person name="Peter M."/>
            <person name="Kohler A."/>
            <person name="Ohm R.A."/>
            <person name="Kuo A."/>
            <person name="Krutzmann J."/>
            <person name="Morin E."/>
            <person name="Arend M."/>
            <person name="Barry K.W."/>
            <person name="Binder M."/>
            <person name="Choi C."/>
            <person name="Clum A."/>
            <person name="Copeland A."/>
            <person name="Grisel N."/>
            <person name="Haridas S."/>
            <person name="Kipfer T."/>
            <person name="LaButti K."/>
            <person name="Lindquist E."/>
            <person name="Lipzen A."/>
            <person name="Maire R."/>
            <person name="Meier B."/>
            <person name="Mihaltcheva S."/>
            <person name="Molinier V."/>
            <person name="Murat C."/>
            <person name="Poggeler S."/>
            <person name="Quandt C.A."/>
            <person name="Sperisen C."/>
            <person name="Tritt A."/>
            <person name="Tisserant E."/>
            <person name="Crous P.W."/>
            <person name="Henrissat B."/>
            <person name="Nehls U."/>
            <person name="Egli S."/>
            <person name="Spatafora J.W."/>
            <person name="Grigoriev I.V."/>
            <person name="Martin F.M."/>
        </authorList>
    </citation>
    <scope>NUCLEOTIDE SEQUENCE [LARGE SCALE GENOMIC DNA]</scope>
    <source>
        <strain evidence="3 4">CBS 207.34</strain>
    </source>
</reference>
<sequence length="395" mass="43702">MIRALLSLAILAQLLTITSAKHSKITIVPYVDLHCNGPPDGKSFDIKEGKCHDASLQSFNVKLHEHKSRNKWMNPNQNCTITVYETNGCVEGSKRPTIYTDIPSRMGIVCNSPLQDRAVHSMLFRCKPKRKVSGRRPAMTLEAMAVRQIVSLSTVLTTETATLVTNLPTPLTRTTLITRPYTTIVLRKDGKAQPTLGEPFTLLNWRKINSDRLDRRDVGKPTSVPKSMMHSSQLPNASPSLMSQSISARQTSLAMPAATIGPVGQPINWLNLLDGYESEGSDSDDTDPGEAQQRSGTLIIKNTLNPGKENQVTKEQSFTVEENGTNYSNDFSDFDDDDDKMRRGRSTVKRRGANEDVNEDAGHPIRVESYLRDIAEEAAPAAVVFGLALRKPKRC</sequence>
<feature type="region of interest" description="Disordered" evidence="1">
    <location>
        <begin position="213"/>
        <end position="245"/>
    </location>
</feature>